<dbReference type="Proteomes" id="UP000184050">
    <property type="component" value="Unassembled WGS sequence"/>
</dbReference>
<dbReference type="PRINTS" id="PR00116">
    <property type="entry name" value="ARGINASE"/>
</dbReference>
<dbReference type="OrthoDB" id="9788689at2"/>
<dbReference type="GO" id="GO:0046872">
    <property type="term" value="F:metal ion binding"/>
    <property type="evidence" value="ECO:0007669"/>
    <property type="project" value="UniProtKB-KW"/>
</dbReference>
<dbReference type="STRING" id="1168035.SAMN05444280_13917"/>
<organism evidence="5 6">
    <name type="scientific">Tangfeifania diversioriginum</name>
    <dbReference type="NCBI Taxonomy" id="1168035"/>
    <lineage>
        <taxon>Bacteria</taxon>
        <taxon>Pseudomonadati</taxon>
        <taxon>Bacteroidota</taxon>
        <taxon>Bacteroidia</taxon>
        <taxon>Marinilabiliales</taxon>
        <taxon>Prolixibacteraceae</taxon>
        <taxon>Tangfeifania</taxon>
    </lineage>
</organism>
<comment type="similarity">
    <text evidence="4">Belongs to the arginase family.</text>
</comment>
<dbReference type="PANTHER" id="PTHR11358:SF26">
    <property type="entry name" value="GUANIDINO ACID HYDROLASE, MITOCHONDRIAL"/>
    <property type="match status" value="1"/>
</dbReference>
<feature type="binding site" evidence="3">
    <location>
        <position position="185"/>
    </location>
    <ligand>
        <name>Mn(2+)</name>
        <dbReference type="ChEBI" id="CHEBI:29035"/>
        <label>1</label>
    </ligand>
</feature>
<dbReference type="Gene3D" id="3.40.800.10">
    <property type="entry name" value="Ureohydrolase domain"/>
    <property type="match status" value="1"/>
</dbReference>
<keyword evidence="3" id="KW-0464">Manganese</keyword>
<dbReference type="RefSeq" id="WP_073173185.1">
    <property type="nucleotide sequence ID" value="NZ_FQZE01000039.1"/>
</dbReference>
<comment type="cofactor">
    <cofactor evidence="3">
        <name>Mn(2+)</name>
        <dbReference type="ChEBI" id="CHEBI:29035"/>
    </cofactor>
    <text evidence="3">Binds 2 manganese ions per subunit.</text>
</comment>
<keyword evidence="1 3" id="KW-0479">Metal-binding</keyword>
<evidence type="ECO:0000256" key="3">
    <source>
        <dbReference type="PIRSR" id="PIRSR036979-1"/>
    </source>
</evidence>
<evidence type="ECO:0000256" key="1">
    <source>
        <dbReference type="ARBA" id="ARBA00022723"/>
    </source>
</evidence>
<accession>A0A1M6N4G4</accession>
<keyword evidence="2" id="KW-0378">Hydrolase</keyword>
<name>A0A1M6N4G4_9BACT</name>
<feature type="binding site" evidence="3">
    <location>
        <position position="183"/>
    </location>
    <ligand>
        <name>Mn(2+)</name>
        <dbReference type="ChEBI" id="CHEBI:29035"/>
        <label>1</label>
    </ligand>
</feature>
<dbReference type="GO" id="GO:0008783">
    <property type="term" value="F:agmatinase activity"/>
    <property type="evidence" value="ECO:0007669"/>
    <property type="project" value="TreeGrafter"/>
</dbReference>
<dbReference type="GO" id="GO:0033389">
    <property type="term" value="P:putrescine biosynthetic process from arginine, via agmatine"/>
    <property type="evidence" value="ECO:0007669"/>
    <property type="project" value="TreeGrafter"/>
</dbReference>
<dbReference type="InterPro" id="IPR023696">
    <property type="entry name" value="Ureohydrolase_dom_sf"/>
</dbReference>
<dbReference type="PIRSF" id="PIRSF036979">
    <property type="entry name" value="Arginase"/>
    <property type="match status" value="1"/>
</dbReference>
<evidence type="ECO:0000313" key="6">
    <source>
        <dbReference type="Proteomes" id="UP000184050"/>
    </source>
</evidence>
<dbReference type="Pfam" id="PF00491">
    <property type="entry name" value="Arginase"/>
    <property type="match status" value="1"/>
</dbReference>
<dbReference type="PANTHER" id="PTHR11358">
    <property type="entry name" value="ARGINASE/AGMATINASE"/>
    <property type="match status" value="1"/>
</dbReference>
<dbReference type="PROSITE" id="PS51409">
    <property type="entry name" value="ARGINASE_2"/>
    <property type="match status" value="1"/>
</dbReference>
<evidence type="ECO:0000313" key="5">
    <source>
        <dbReference type="EMBL" id="SHJ90629.1"/>
    </source>
</evidence>
<protein>
    <submittedName>
        <fullName evidence="5">Agmatinase</fullName>
    </submittedName>
</protein>
<evidence type="ECO:0000256" key="4">
    <source>
        <dbReference type="PROSITE-ProRule" id="PRU00742"/>
    </source>
</evidence>
<keyword evidence="6" id="KW-1185">Reference proteome</keyword>
<dbReference type="SUPFAM" id="SSF52768">
    <property type="entry name" value="Arginase/deacetylase"/>
    <property type="match status" value="1"/>
</dbReference>
<feature type="binding site" evidence="3">
    <location>
        <position position="274"/>
    </location>
    <ligand>
        <name>Mn(2+)</name>
        <dbReference type="ChEBI" id="CHEBI:29035"/>
        <label>1</label>
    </ligand>
</feature>
<gene>
    <name evidence="5" type="ORF">SAMN05444280_13917</name>
</gene>
<proteinExistence type="inferred from homology"/>
<evidence type="ECO:0000256" key="2">
    <source>
        <dbReference type="ARBA" id="ARBA00022801"/>
    </source>
</evidence>
<reference evidence="5 6" key="1">
    <citation type="submission" date="2016-11" db="EMBL/GenBank/DDBJ databases">
        <authorList>
            <person name="Jaros S."/>
            <person name="Januszkiewicz K."/>
            <person name="Wedrychowicz H."/>
        </authorList>
    </citation>
    <scope>NUCLEOTIDE SEQUENCE [LARGE SCALE GENOMIC DNA]</scope>
    <source>
        <strain evidence="5 6">DSM 27063</strain>
    </source>
</reference>
<feature type="binding site" evidence="3">
    <location>
        <position position="158"/>
    </location>
    <ligand>
        <name>Mn(2+)</name>
        <dbReference type="ChEBI" id="CHEBI:29035"/>
        <label>1</label>
    </ligand>
</feature>
<dbReference type="InterPro" id="IPR006035">
    <property type="entry name" value="Ureohydrolase"/>
</dbReference>
<feature type="binding site" evidence="3">
    <location>
        <position position="181"/>
    </location>
    <ligand>
        <name>Mn(2+)</name>
        <dbReference type="ChEBI" id="CHEBI:29035"/>
        <label>1</label>
    </ligand>
</feature>
<dbReference type="CDD" id="cd11593">
    <property type="entry name" value="Agmatinase-like_2"/>
    <property type="match status" value="1"/>
</dbReference>
<dbReference type="AlphaFoldDB" id="A0A1M6N4G4"/>
<feature type="binding site" evidence="3">
    <location>
        <position position="276"/>
    </location>
    <ligand>
        <name>Mn(2+)</name>
        <dbReference type="ChEBI" id="CHEBI:29035"/>
        <label>1</label>
    </ligand>
</feature>
<sequence>MNSPLQNKEFDPSGVGLKNGNFIGLPFDENSANVVLIPVPWDVTVSYNDGTSHAPSAILDASSQLDLFDADVKDAWKLGIFMQPLNEILMGKGKKLRKQSSNYISFLENGGDLAQNRGMQEELEKINRECENMNQWVFRRAQKVLNAGKIPAVIGGDHSVPLGAMKAVGEKYSDFGILQVDAHHDLRNSYEGFTWSHASVFYNALKIQSLKKLVQVGIRDYCEEETEVIHKEGDRIAVYYDHVLKQNQFKGKNWDAQCEEIVAELPANIYVSIDIDGLDPKLCPQTGTPVPGGLDFPETVFLLKKVVESGRQIIGFDVCETGNAEWDANVSARLIYKLSNLSGRSQKMI</sequence>
<dbReference type="EMBL" id="FQZE01000039">
    <property type="protein sequence ID" value="SHJ90629.1"/>
    <property type="molecule type" value="Genomic_DNA"/>
</dbReference>